<evidence type="ECO:0000256" key="6">
    <source>
        <dbReference type="ARBA" id="ARBA00023170"/>
    </source>
</evidence>
<comment type="subcellular location">
    <subcellularLocation>
        <location evidence="1">Membrane</location>
        <topology evidence="1">Multi-pass membrane protein</topology>
    </subcellularLocation>
</comment>
<keyword evidence="7" id="KW-0807">Transducer</keyword>
<organism evidence="10 12">
    <name type="scientific">Rotaria sordida</name>
    <dbReference type="NCBI Taxonomy" id="392033"/>
    <lineage>
        <taxon>Eukaryota</taxon>
        <taxon>Metazoa</taxon>
        <taxon>Spiralia</taxon>
        <taxon>Gnathifera</taxon>
        <taxon>Rotifera</taxon>
        <taxon>Eurotatoria</taxon>
        <taxon>Bdelloidea</taxon>
        <taxon>Philodinida</taxon>
        <taxon>Philodinidae</taxon>
        <taxon>Rotaria</taxon>
    </lineage>
</organism>
<dbReference type="Gene3D" id="1.20.1070.10">
    <property type="entry name" value="Rhodopsin 7-helix transmembrane proteins"/>
    <property type="match status" value="1"/>
</dbReference>
<keyword evidence="3 8" id="KW-1133">Transmembrane helix</keyword>
<evidence type="ECO:0000313" key="10">
    <source>
        <dbReference type="EMBL" id="CAF1202727.1"/>
    </source>
</evidence>
<accession>A0A814WAY9</accession>
<dbReference type="OrthoDB" id="10040416at2759"/>
<dbReference type="PROSITE" id="PS50262">
    <property type="entry name" value="G_PROTEIN_RECEP_F1_2"/>
    <property type="match status" value="1"/>
</dbReference>
<dbReference type="Pfam" id="PF00001">
    <property type="entry name" value="7tm_1"/>
    <property type="match status" value="1"/>
</dbReference>
<evidence type="ECO:0000256" key="4">
    <source>
        <dbReference type="ARBA" id="ARBA00023040"/>
    </source>
</evidence>
<dbReference type="PANTHER" id="PTHR24243:SF230">
    <property type="entry name" value="G-PROTEIN COUPLED RECEPTORS FAMILY 1 PROFILE DOMAIN-CONTAINING PROTEIN"/>
    <property type="match status" value="1"/>
</dbReference>
<evidence type="ECO:0000313" key="12">
    <source>
        <dbReference type="Proteomes" id="UP000663882"/>
    </source>
</evidence>
<feature type="transmembrane region" description="Helical" evidence="8">
    <location>
        <begin position="303"/>
        <end position="321"/>
    </location>
</feature>
<dbReference type="EMBL" id="CAJOAX010001260">
    <property type="protein sequence ID" value="CAF3700232.1"/>
    <property type="molecule type" value="Genomic_DNA"/>
</dbReference>
<protein>
    <recommendedName>
        <fullName evidence="9">G-protein coupled receptors family 1 profile domain-containing protein</fullName>
    </recommendedName>
</protein>
<keyword evidence="4" id="KW-0297">G-protein coupled receptor</keyword>
<feature type="domain" description="G-protein coupled receptors family 1 profile" evidence="9">
    <location>
        <begin position="35"/>
        <end position="306"/>
    </location>
</feature>
<evidence type="ECO:0000313" key="11">
    <source>
        <dbReference type="EMBL" id="CAF3700232.1"/>
    </source>
</evidence>
<reference evidence="10" key="1">
    <citation type="submission" date="2021-02" db="EMBL/GenBank/DDBJ databases">
        <authorList>
            <person name="Nowell W R."/>
        </authorList>
    </citation>
    <scope>NUCLEOTIDE SEQUENCE</scope>
</reference>
<evidence type="ECO:0000259" key="9">
    <source>
        <dbReference type="PROSITE" id="PS50262"/>
    </source>
</evidence>
<keyword evidence="5 8" id="KW-0472">Membrane</keyword>
<dbReference type="SUPFAM" id="SSF81321">
    <property type="entry name" value="Family A G protein-coupled receptor-like"/>
    <property type="match status" value="1"/>
</dbReference>
<evidence type="ECO:0000256" key="3">
    <source>
        <dbReference type="ARBA" id="ARBA00022989"/>
    </source>
</evidence>
<dbReference type="GO" id="GO:0004930">
    <property type="term" value="F:G protein-coupled receptor activity"/>
    <property type="evidence" value="ECO:0007669"/>
    <property type="project" value="UniProtKB-KW"/>
</dbReference>
<dbReference type="Proteomes" id="UP000663882">
    <property type="component" value="Unassembled WGS sequence"/>
</dbReference>
<dbReference type="InterPro" id="IPR000276">
    <property type="entry name" value="GPCR_Rhodpsn"/>
</dbReference>
<feature type="transmembrane region" description="Helical" evidence="8">
    <location>
        <begin position="54"/>
        <end position="78"/>
    </location>
</feature>
<sequence>MSNITNSSTLNLINSISSEVNAYMTLFIFIFGTIGNSLNTIVLAQAKLRSNPCVLYFLGSSVSSLGIILVGLPTRLIAGWISTDPTNTNSLLCKLRIFLLYGFRTTSVWLIVLATMDRWFVSSVRVKRRFLSCHRIAHKSIIVVYVLSFLLWTQSLYCYNTGLPEAPLKCYGMTSTCRIFNDVVYACSTVIVPSILMLIFGFLTIHNISRSLRVITPYINMVSNINSMNATKRRKPRPNNSSLTGMLLLQVILLTVLSLPQAIHQFYLTFSISIIKSPLRYAIENLIINFDFSLTYVGNSIPFYIYTLTGALFRQTLIRLFRSIYRQWKSYLLNFIVDFNNFFFSVVRSRKINFN</sequence>
<evidence type="ECO:0000256" key="1">
    <source>
        <dbReference type="ARBA" id="ARBA00004141"/>
    </source>
</evidence>
<dbReference type="PANTHER" id="PTHR24243">
    <property type="entry name" value="G-PROTEIN COUPLED RECEPTOR"/>
    <property type="match status" value="1"/>
</dbReference>
<feature type="transmembrane region" description="Helical" evidence="8">
    <location>
        <begin position="243"/>
        <end position="263"/>
    </location>
</feature>
<evidence type="ECO:0000256" key="8">
    <source>
        <dbReference type="SAM" id="Phobius"/>
    </source>
</evidence>
<keyword evidence="6" id="KW-0675">Receptor</keyword>
<feature type="transmembrane region" description="Helical" evidence="8">
    <location>
        <begin position="183"/>
        <end position="205"/>
    </location>
</feature>
<gene>
    <name evidence="11" type="ORF">OTI717_LOCUS12479</name>
    <name evidence="10" type="ORF">RFH988_LOCUS24695</name>
</gene>
<dbReference type="Proteomes" id="UP000663823">
    <property type="component" value="Unassembled WGS sequence"/>
</dbReference>
<evidence type="ECO:0000256" key="2">
    <source>
        <dbReference type="ARBA" id="ARBA00022692"/>
    </source>
</evidence>
<dbReference type="InterPro" id="IPR017452">
    <property type="entry name" value="GPCR_Rhodpsn_7TM"/>
</dbReference>
<dbReference type="EMBL" id="CAJNOO010001821">
    <property type="protein sequence ID" value="CAF1202727.1"/>
    <property type="molecule type" value="Genomic_DNA"/>
</dbReference>
<proteinExistence type="predicted"/>
<feature type="transmembrane region" description="Helical" evidence="8">
    <location>
        <begin position="98"/>
        <end position="121"/>
    </location>
</feature>
<evidence type="ECO:0000256" key="7">
    <source>
        <dbReference type="ARBA" id="ARBA00023224"/>
    </source>
</evidence>
<evidence type="ECO:0000256" key="5">
    <source>
        <dbReference type="ARBA" id="ARBA00023136"/>
    </source>
</evidence>
<dbReference type="GO" id="GO:0005886">
    <property type="term" value="C:plasma membrane"/>
    <property type="evidence" value="ECO:0007669"/>
    <property type="project" value="TreeGrafter"/>
</dbReference>
<name>A0A814WAY9_9BILA</name>
<comment type="caution">
    <text evidence="10">The sequence shown here is derived from an EMBL/GenBank/DDBJ whole genome shotgun (WGS) entry which is preliminary data.</text>
</comment>
<keyword evidence="2 8" id="KW-0812">Transmembrane</keyword>
<dbReference type="AlphaFoldDB" id="A0A814WAY9"/>
<feature type="transmembrane region" description="Helical" evidence="8">
    <location>
        <begin position="142"/>
        <end position="163"/>
    </location>
</feature>
<feature type="transmembrane region" description="Helical" evidence="8">
    <location>
        <begin position="20"/>
        <end position="42"/>
    </location>
</feature>